<evidence type="ECO:0000256" key="1">
    <source>
        <dbReference type="ARBA" id="ARBA00003228"/>
    </source>
</evidence>
<dbReference type="GO" id="GO:0005634">
    <property type="term" value="C:nucleus"/>
    <property type="evidence" value="ECO:0007669"/>
    <property type="project" value="UniProtKB-SubCell"/>
</dbReference>
<dbReference type="Pfam" id="PF12767">
    <property type="entry name" value="SAGA-Tad1"/>
    <property type="match status" value="1"/>
</dbReference>
<sequence length="320" mass="36727">MAAVDPREQLITAKKRIVEALGDKEKAYWLNMKRWFKHQITKEEFDAESRRLFQKDERHFHNEFLLAVLTKCHVAGSSSVSKDNQSLHAANKAKKTKRIQAVKRKFEHRFVAVSPMSQVPSLPNFDKSNLPNKISLSTLQQPIKSCSRSLEVPTVSEMIGFVSVVSWEMGLDEATDDVVAIATDAVHIFLKNLLSAIFSRRSAYQTPYSGNAKHSFGQSPANPYLFSNQNNPEHRPSRLSHEEMELEEIKVFGKESQECEKEKMPVNTFDLLHTLKTFRNSVIPSHTVYSMATERTIMNLWHPDHEEIKQDKIFAKLMKT</sequence>
<feature type="compositionally biased region" description="Polar residues" evidence="9">
    <location>
        <begin position="219"/>
        <end position="231"/>
    </location>
</feature>
<dbReference type="EMBL" id="LR790920">
    <property type="protein sequence ID" value="CAB3266782.1"/>
    <property type="molecule type" value="mRNA"/>
</dbReference>
<evidence type="ECO:0000256" key="4">
    <source>
        <dbReference type="ARBA" id="ARBA00018547"/>
    </source>
</evidence>
<protein>
    <recommendedName>
        <fullName evidence="4">Transcriptional adapter 1</fullName>
    </recommendedName>
    <alternativeName>
        <fullName evidence="8">Transcriptional adapter 1-like protein</fullName>
    </alternativeName>
</protein>
<feature type="region of interest" description="Disordered" evidence="9">
    <location>
        <begin position="219"/>
        <end position="240"/>
    </location>
</feature>
<dbReference type="PANTHER" id="PTHR21277">
    <property type="entry name" value="TRANSCRIPTIONAL ADAPTER 1"/>
    <property type="match status" value="1"/>
</dbReference>
<dbReference type="GO" id="GO:0003713">
    <property type="term" value="F:transcription coactivator activity"/>
    <property type="evidence" value="ECO:0007669"/>
    <property type="project" value="TreeGrafter"/>
</dbReference>
<evidence type="ECO:0000256" key="3">
    <source>
        <dbReference type="ARBA" id="ARBA00010314"/>
    </source>
</evidence>
<keyword evidence="6" id="KW-0804">Transcription</keyword>
<evidence type="ECO:0000256" key="7">
    <source>
        <dbReference type="ARBA" id="ARBA00023242"/>
    </source>
</evidence>
<proteinExistence type="evidence at transcript level"/>
<evidence type="ECO:0000256" key="9">
    <source>
        <dbReference type="SAM" id="MobiDB-lite"/>
    </source>
</evidence>
<evidence type="ECO:0000256" key="6">
    <source>
        <dbReference type="ARBA" id="ARBA00023163"/>
    </source>
</evidence>
<dbReference type="AlphaFoldDB" id="A0A6F9DTM7"/>
<comment type="similarity">
    <text evidence="3">Belongs to the TADA1 family.</text>
</comment>
<dbReference type="InterPro" id="IPR024738">
    <property type="entry name" value="Hfi1/Tada1"/>
</dbReference>
<dbReference type="GO" id="GO:0006357">
    <property type="term" value="P:regulation of transcription by RNA polymerase II"/>
    <property type="evidence" value="ECO:0007669"/>
    <property type="project" value="TreeGrafter"/>
</dbReference>
<dbReference type="PANTHER" id="PTHR21277:SF5">
    <property type="entry name" value="TRANSCRIPTIONAL ADAPTER 1"/>
    <property type="match status" value="1"/>
</dbReference>
<gene>
    <name evidence="10" type="primary">Tada1l</name>
</gene>
<evidence type="ECO:0000256" key="5">
    <source>
        <dbReference type="ARBA" id="ARBA00023015"/>
    </source>
</evidence>
<keyword evidence="5" id="KW-0805">Transcription regulation</keyword>
<name>A0A6F9DTM7_9ASCI</name>
<accession>A0A6F9DTM7</accession>
<reference evidence="10" key="1">
    <citation type="submission" date="2020-04" db="EMBL/GenBank/DDBJ databases">
        <authorList>
            <person name="Neveu A P."/>
        </authorList>
    </citation>
    <scope>NUCLEOTIDE SEQUENCE</scope>
    <source>
        <tissue evidence="10">Whole embryo</tissue>
    </source>
</reference>
<evidence type="ECO:0000256" key="8">
    <source>
        <dbReference type="ARBA" id="ARBA00029595"/>
    </source>
</evidence>
<evidence type="ECO:0000256" key="2">
    <source>
        <dbReference type="ARBA" id="ARBA00004123"/>
    </source>
</evidence>
<comment type="subcellular location">
    <subcellularLocation>
        <location evidence="2">Nucleus</location>
    </subcellularLocation>
</comment>
<keyword evidence="7" id="KW-0539">Nucleus</keyword>
<evidence type="ECO:0000313" key="10">
    <source>
        <dbReference type="EMBL" id="CAB3266782.1"/>
    </source>
</evidence>
<organism evidence="10">
    <name type="scientific">Phallusia mammillata</name>
    <dbReference type="NCBI Taxonomy" id="59560"/>
    <lineage>
        <taxon>Eukaryota</taxon>
        <taxon>Metazoa</taxon>
        <taxon>Chordata</taxon>
        <taxon>Tunicata</taxon>
        <taxon>Ascidiacea</taxon>
        <taxon>Phlebobranchia</taxon>
        <taxon>Ascidiidae</taxon>
        <taxon>Phallusia</taxon>
    </lineage>
</organism>
<dbReference type="GO" id="GO:0000124">
    <property type="term" value="C:SAGA complex"/>
    <property type="evidence" value="ECO:0007669"/>
    <property type="project" value="TreeGrafter"/>
</dbReference>
<comment type="function">
    <text evidence="1">Probably involved in transcriptional regulation.</text>
</comment>